<dbReference type="Proteomes" id="UP000298213">
    <property type="component" value="Unassembled WGS sequence"/>
</dbReference>
<dbReference type="Gene3D" id="6.10.250.2080">
    <property type="match status" value="1"/>
</dbReference>
<evidence type="ECO:0000256" key="2">
    <source>
        <dbReference type="ARBA" id="ARBA00010690"/>
    </source>
</evidence>
<evidence type="ECO:0000313" key="15">
    <source>
        <dbReference type="EMBL" id="TFI59609.1"/>
    </source>
</evidence>
<keyword evidence="5 13" id="KW-1003">Cell membrane</keyword>
<sequence length="356" mass="38485">MADDADKDQRTHDPTQKKLDDARARGDVAMAPEMRHAAMVLGGVAILGGLGATGLSAVMTMCKRMWGGADDLRLEPEGAQNLFSGLLIDFGWAVGPVFALLVAAALLGGLTQGRPTIAWSRISFKWSKLNPAAGLGRMFGVHALVEFAKSLAKLGAVGIVAWVILWPKAVALDQLVGSGPERIVSTAAELSFALVKTIAFLVAVIALFDFVWQRRSFLQRMRMTFQEVKDEHKQSEGDPKIKGKIRQIALQRSRRRMMAAVPTASVIVTNPTHYAVALKYDHGDMAAPVVVAKGVDAIALKIRAIATEAKVPIVENVPLARALYASVEIDHPIPAEHYAAVAEIISFVMRLARRAR</sequence>
<evidence type="ECO:0000256" key="3">
    <source>
        <dbReference type="ARBA" id="ARBA00021622"/>
    </source>
</evidence>
<dbReference type="PRINTS" id="PR00950">
    <property type="entry name" value="TYPE3IMSPROT"/>
</dbReference>
<dbReference type="SUPFAM" id="SSF160544">
    <property type="entry name" value="EscU C-terminal domain-like"/>
    <property type="match status" value="1"/>
</dbReference>
<evidence type="ECO:0000256" key="9">
    <source>
        <dbReference type="ARBA" id="ARBA00022989"/>
    </source>
</evidence>
<keyword evidence="11 13" id="KW-1006">Bacterial flagellum protein export</keyword>
<dbReference type="InterPro" id="IPR006135">
    <property type="entry name" value="T3SS_substrate_exporter"/>
</dbReference>
<dbReference type="EMBL" id="SPDV01000005">
    <property type="protein sequence ID" value="TFI59609.1"/>
    <property type="molecule type" value="Genomic_DNA"/>
</dbReference>
<dbReference type="FunFam" id="3.40.1690.10:FF:000001">
    <property type="entry name" value="Flagellar biosynthetic protein FlhB"/>
    <property type="match status" value="1"/>
</dbReference>
<evidence type="ECO:0000256" key="4">
    <source>
        <dbReference type="ARBA" id="ARBA00022448"/>
    </source>
</evidence>
<dbReference type="PANTHER" id="PTHR30531:SF12">
    <property type="entry name" value="FLAGELLAR BIOSYNTHETIC PROTEIN FLHB"/>
    <property type="match status" value="1"/>
</dbReference>
<dbReference type="PANTHER" id="PTHR30531">
    <property type="entry name" value="FLAGELLAR BIOSYNTHETIC PROTEIN FLHB"/>
    <property type="match status" value="1"/>
</dbReference>
<dbReference type="NCBIfam" id="TIGR00328">
    <property type="entry name" value="flhB"/>
    <property type="match status" value="1"/>
</dbReference>
<dbReference type="InterPro" id="IPR029025">
    <property type="entry name" value="T3SS_substrate_exporter_C"/>
</dbReference>
<evidence type="ECO:0000256" key="13">
    <source>
        <dbReference type="RuleBase" id="RU364091"/>
    </source>
</evidence>
<feature type="transmembrane region" description="Helical" evidence="13">
    <location>
        <begin position="151"/>
        <end position="170"/>
    </location>
</feature>
<feature type="transmembrane region" description="Helical" evidence="13">
    <location>
        <begin position="190"/>
        <end position="212"/>
    </location>
</feature>
<name>A0A4Y8ZXN0_9SPHN</name>
<keyword evidence="15" id="KW-0282">Flagellum</keyword>
<feature type="region of interest" description="Disordered" evidence="14">
    <location>
        <begin position="1"/>
        <end position="23"/>
    </location>
</feature>
<keyword evidence="16" id="KW-1185">Reference proteome</keyword>
<feature type="transmembrane region" description="Helical" evidence="13">
    <location>
        <begin position="90"/>
        <end position="111"/>
    </location>
</feature>
<dbReference type="AlphaFoldDB" id="A0A4Y8ZXN0"/>
<comment type="caution">
    <text evidence="15">The sequence shown here is derived from an EMBL/GenBank/DDBJ whole genome shotgun (WGS) entry which is preliminary data.</text>
</comment>
<keyword evidence="8 13" id="KW-0653">Protein transport</keyword>
<proteinExistence type="inferred from homology"/>
<gene>
    <name evidence="13 15" type="primary">flhB</name>
    <name evidence="15" type="ORF">E2493_03810</name>
</gene>
<feature type="transmembrane region" description="Helical" evidence="13">
    <location>
        <begin position="38"/>
        <end position="59"/>
    </location>
</feature>
<dbReference type="GO" id="GO:0005886">
    <property type="term" value="C:plasma membrane"/>
    <property type="evidence" value="ECO:0007669"/>
    <property type="project" value="UniProtKB-SubCell"/>
</dbReference>
<evidence type="ECO:0000256" key="14">
    <source>
        <dbReference type="SAM" id="MobiDB-lite"/>
    </source>
</evidence>
<keyword evidence="7 13" id="KW-1005">Bacterial flagellum biogenesis</keyword>
<keyword evidence="6 13" id="KW-0812">Transmembrane</keyword>
<keyword evidence="15" id="KW-0966">Cell projection</keyword>
<dbReference type="GO" id="GO:0009306">
    <property type="term" value="P:protein secretion"/>
    <property type="evidence" value="ECO:0007669"/>
    <property type="project" value="InterPro"/>
</dbReference>
<dbReference type="RefSeq" id="WP_135083899.1">
    <property type="nucleotide sequence ID" value="NZ_SPDV01000005.1"/>
</dbReference>
<evidence type="ECO:0000256" key="8">
    <source>
        <dbReference type="ARBA" id="ARBA00022927"/>
    </source>
</evidence>
<comment type="function">
    <text evidence="12 13">Required for formation of the rod structure in the basal body of the flagellar apparatus. Together with FliI and FliH, may constitute the export apparatus of flagellin.</text>
</comment>
<organism evidence="15 16">
    <name type="scientific">Sphingomonas parva</name>
    <dbReference type="NCBI Taxonomy" id="2555898"/>
    <lineage>
        <taxon>Bacteria</taxon>
        <taxon>Pseudomonadati</taxon>
        <taxon>Pseudomonadota</taxon>
        <taxon>Alphaproteobacteria</taxon>
        <taxon>Sphingomonadales</taxon>
        <taxon>Sphingomonadaceae</taxon>
        <taxon>Sphingomonas</taxon>
    </lineage>
</organism>
<evidence type="ECO:0000256" key="11">
    <source>
        <dbReference type="ARBA" id="ARBA00023225"/>
    </source>
</evidence>
<dbReference type="Pfam" id="PF01312">
    <property type="entry name" value="Bac_export_2"/>
    <property type="match status" value="1"/>
</dbReference>
<dbReference type="GO" id="GO:0044780">
    <property type="term" value="P:bacterial-type flagellum assembly"/>
    <property type="evidence" value="ECO:0007669"/>
    <property type="project" value="InterPro"/>
</dbReference>
<evidence type="ECO:0000256" key="5">
    <source>
        <dbReference type="ARBA" id="ARBA00022475"/>
    </source>
</evidence>
<evidence type="ECO:0000256" key="7">
    <source>
        <dbReference type="ARBA" id="ARBA00022795"/>
    </source>
</evidence>
<keyword evidence="10 13" id="KW-0472">Membrane</keyword>
<feature type="compositionally biased region" description="Basic and acidic residues" evidence="14">
    <location>
        <begin position="7"/>
        <end position="23"/>
    </location>
</feature>
<evidence type="ECO:0000256" key="6">
    <source>
        <dbReference type="ARBA" id="ARBA00022692"/>
    </source>
</evidence>
<keyword evidence="4 13" id="KW-0813">Transport</keyword>
<evidence type="ECO:0000256" key="12">
    <source>
        <dbReference type="ARBA" id="ARBA00025078"/>
    </source>
</evidence>
<dbReference type="Gene3D" id="3.40.1690.10">
    <property type="entry name" value="secretion proteins EscU"/>
    <property type="match status" value="1"/>
</dbReference>
<keyword evidence="9 13" id="KW-1133">Transmembrane helix</keyword>
<comment type="similarity">
    <text evidence="2 13">Belongs to the type III secretion exporter family.</text>
</comment>
<comment type="subcellular location">
    <subcellularLocation>
        <location evidence="1">Cell membrane</location>
        <topology evidence="1">Multi-pass membrane protein</topology>
    </subcellularLocation>
</comment>
<evidence type="ECO:0000256" key="1">
    <source>
        <dbReference type="ARBA" id="ARBA00004651"/>
    </source>
</evidence>
<dbReference type="InterPro" id="IPR006136">
    <property type="entry name" value="FlhB"/>
</dbReference>
<reference evidence="15 16" key="1">
    <citation type="submission" date="2019-03" db="EMBL/GenBank/DDBJ databases">
        <title>Genome sequence of Sphingomonas sp. 17J27-24.</title>
        <authorList>
            <person name="Kim M."/>
            <person name="Maeng S."/>
            <person name="Sathiyaraj S."/>
        </authorList>
    </citation>
    <scope>NUCLEOTIDE SEQUENCE [LARGE SCALE GENOMIC DNA]</scope>
    <source>
        <strain evidence="15 16">17J27-24</strain>
    </source>
</reference>
<keyword evidence="15" id="KW-0969">Cilium</keyword>
<dbReference type="OrthoDB" id="9807950at2"/>
<evidence type="ECO:0000313" key="16">
    <source>
        <dbReference type="Proteomes" id="UP000298213"/>
    </source>
</evidence>
<accession>A0A4Y8ZXN0</accession>
<protein>
    <recommendedName>
        <fullName evidence="3 13">Flagellar biosynthetic protein FlhB</fullName>
    </recommendedName>
</protein>
<evidence type="ECO:0000256" key="10">
    <source>
        <dbReference type="ARBA" id="ARBA00023136"/>
    </source>
</evidence>